<comment type="similarity">
    <text evidence="2 8">Belongs to the glycosyl hydrolase 32 family.</text>
</comment>
<evidence type="ECO:0000256" key="8">
    <source>
        <dbReference type="RuleBase" id="RU362110"/>
    </source>
</evidence>
<dbReference type="PANTHER" id="PTHR43101">
    <property type="entry name" value="BETA-FRUCTOSIDASE"/>
    <property type="match status" value="1"/>
</dbReference>
<feature type="domain" description="Glycosyl hydrolase family 32 C-terminal" evidence="11">
    <location>
        <begin position="340"/>
        <end position="461"/>
    </location>
</feature>
<dbReference type="PANTHER" id="PTHR43101:SF1">
    <property type="entry name" value="BETA-FRUCTOSIDASE"/>
    <property type="match status" value="1"/>
</dbReference>
<dbReference type="PROSITE" id="PS00609">
    <property type="entry name" value="GLYCOSYL_HYDROL_F32"/>
    <property type="match status" value="1"/>
</dbReference>
<proteinExistence type="inferred from homology"/>
<dbReference type="InterPro" id="IPR001362">
    <property type="entry name" value="Glyco_hydro_32"/>
</dbReference>
<dbReference type="AlphaFoldDB" id="A0A6N8U1P2"/>
<comment type="function">
    <text evidence="9">Enables the bacterium to metabolize sucrose as a sole carbon source.</text>
</comment>
<dbReference type="InterPro" id="IPR013320">
    <property type="entry name" value="ConA-like_dom_sf"/>
</dbReference>
<dbReference type="Gene3D" id="2.115.10.20">
    <property type="entry name" value="Glycosyl hydrolase domain, family 43"/>
    <property type="match status" value="1"/>
</dbReference>
<evidence type="ECO:0000313" key="12">
    <source>
        <dbReference type="EMBL" id="MXQ52000.1"/>
    </source>
</evidence>
<evidence type="ECO:0000259" key="11">
    <source>
        <dbReference type="Pfam" id="PF08244"/>
    </source>
</evidence>
<evidence type="ECO:0000256" key="9">
    <source>
        <dbReference type="RuleBase" id="RU365015"/>
    </source>
</evidence>
<keyword evidence="5 8" id="KW-0378">Hydrolase</keyword>
<dbReference type="InterPro" id="IPR006232">
    <property type="entry name" value="Suc6P_hydrolase"/>
</dbReference>
<keyword evidence="13" id="KW-1185">Reference proteome</keyword>
<dbReference type="RefSeq" id="WP_160657581.1">
    <property type="nucleotide sequence ID" value="NZ_JBHRWU010000001.1"/>
</dbReference>
<evidence type="ECO:0000256" key="6">
    <source>
        <dbReference type="ARBA" id="ARBA00023295"/>
    </source>
</evidence>
<evidence type="ECO:0000256" key="2">
    <source>
        <dbReference type="ARBA" id="ARBA00009902"/>
    </source>
</evidence>
<evidence type="ECO:0000313" key="13">
    <source>
        <dbReference type="Proteomes" id="UP000436284"/>
    </source>
</evidence>
<sequence length="482" mass="55220">MSQKSEYQTNIDEQIEGNRRFIETDTHRMSYHLMPPVGLLNDPNGLIYHEGIYHAFFQWNPFETAHGKKAWGHYTSKNLVDWSLAPVALAPDQWYDKNGCYSGSAIVHEGVMHLFYTGNVKDADDRRSSYQCLAISEDGITFEKKGPVLHLPEGYTAHFRDPKVWKDGDHWLMILGAQNAALKGEAVLARSSNLTDWEFLGPIAGSGMNGLGNFGYMWECPDLFNLDGKDVLIVCPQGLDATGEAYHNLYQAGYFAGDFDSTDYSYDHGEFQELDRGFDFYAPQTFTDDEGRRILIGWMGMTDDQEQNQPTIENNWLHALTIPRVLEMRNNQLVQHPIPELEQLRGERRYFSQLELEKDVAFREAIAPSSEILLEFTRPVENTFELEIRSGLKIIYDRRSFIVERNTFDGKTSEQRAFSLARLSDMQIFLDGSSVEIFVNGGEVVCSSRYFPQEKDDAIEIRGHMHFDLSLWKLEGSTIDMF</sequence>
<dbReference type="UniPathway" id="UPA00238"/>
<evidence type="ECO:0000256" key="7">
    <source>
        <dbReference type="ARBA" id="ARBA00033367"/>
    </source>
</evidence>
<evidence type="ECO:0000256" key="5">
    <source>
        <dbReference type="ARBA" id="ARBA00022801"/>
    </source>
</evidence>
<reference evidence="12 13" key="1">
    <citation type="submission" date="2019-12" db="EMBL/GenBank/DDBJ databases">
        <title>Salinicoccus cyprini sp. nov., isolated from gastro-intestinal tract of mirror carp, Cyprinus carpio var. specularis, collected from Gobind Sagar Reservoir, Himachal Pradesh, India.</title>
        <authorList>
            <person name="Talwar C."/>
            <person name="Singh A.K."/>
            <person name="Lal R."/>
            <person name="Negi R.K."/>
        </authorList>
    </citation>
    <scope>NUCLEOTIDE SEQUENCE [LARGE SCALE GENOMIC DNA]</scope>
    <source>
        <strain evidence="12 13">J-82</strain>
    </source>
</reference>
<dbReference type="EMBL" id="WUUK01000005">
    <property type="protein sequence ID" value="MXQ52000.1"/>
    <property type="molecule type" value="Genomic_DNA"/>
</dbReference>
<dbReference type="EC" id="3.2.1.26" evidence="3 8"/>
<dbReference type="InterPro" id="IPR023296">
    <property type="entry name" value="Glyco_hydro_beta-prop_sf"/>
</dbReference>
<dbReference type="SUPFAM" id="SSF49899">
    <property type="entry name" value="Concanavalin A-like lectins/glucanases"/>
    <property type="match status" value="1"/>
</dbReference>
<comment type="pathway">
    <text evidence="1 9">Glycan biosynthesis; sucrose metabolism.</text>
</comment>
<organism evidence="12 13">
    <name type="scientific">Salinicoccus hispanicus</name>
    <dbReference type="NCBI Taxonomy" id="157225"/>
    <lineage>
        <taxon>Bacteria</taxon>
        <taxon>Bacillati</taxon>
        <taxon>Bacillota</taxon>
        <taxon>Bacilli</taxon>
        <taxon>Bacillales</taxon>
        <taxon>Staphylococcaceae</taxon>
        <taxon>Salinicoccus</taxon>
    </lineage>
</organism>
<protein>
    <recommendedName>
        <fullName evidence="4 8">Sucrose-6-phosphate hydrolase</fullName>
        <ecNumber evidence="3 8">3.2.1.26</ecNumber>
    </recommendedName>
    <alternativeName>
        <fullName evidence="7 9">Invertase</fullName>
    </alternativeName>
</protein>
<dbReference type="InterPro" id="IPR051214">
    <property type="entry name" value="GH32_Enzymes"/>
</dbReference>
<comment type="caution">
    <text evidence="12">The sequence shown here is derived from an EMBL/GenBank/DDBJ whole genome shotgun (WGS) entry which is preliminary data.</text>
</comment>
<dbReference type="InterPro" id="IPR013148">
    <property type="entry name" value="Glyco_hydro_32_N"/>
</dbReference>
<keyword evidence="6 8" id="KW-0326">Glycosidase</keyword>
<dbReference type="GO" id="GO:0005737">
    <property type="term" value="C:cytoplasm"/>
    <property type="evidence" value="ECO:0007669"/>
    <property type="project" value="UniProtKB-SubCell"/>
</dbReference>
<keyword evidence="9" id="KW-0119">Carbohydrate metabolism</keyword>
<comment type="catalytic activity">
    <reaction evidence="8">
        <text>Hydrolysis of terminal non-reducing beta-D-fructofuranoside residues in beta-D-fructofuranosides.</text>
        <dbReference type="EC" id="3.2.1.26"/>
    </reaction>
</comment>
<evidence type="ECO:0000256" key="4">
    <source>
        <dbReference type="ARBA" id="ARBA00019623"/>
    </source>
</evidence>
<evidence type="ECO:0000256" key="3">
    <source>
        <dbReference type="ARBA" id="ARBA00012758"/>
    </source>
</evidence>
<dbReference type="SMART" id="SM00640">
    <property type="entry name" value="Glyco_32"/>
    <property type="match status" value="1"/>
</dbReference>
<dbReference type="InterPro" id="IPR013189">
    <property type="entry name" value="Glyco_hydro_32_C"/>
</dbReference>
<dbReference type="GO" id="GO:0005985">
    <property type="term" value="P:sucrose metabolic process"/>
    <property type="evidence" value="ECO:0007669"/>
    <property type="project" value="UniProtKB-UniPathway"/>
</dbReference>
<dbReference type="GO" id="GO:0004564">
    <property type="term" value="F:beta-fructofuranosidase activity"/>
    <property type="evidence" value="ECO:0007669"/>
    <property type="project" value="UniProtKB-EC"/>
</dbReference>
<dbReference type="Proteomes" id="UP000436284">
    <property type="component" value="Unassembled WGS sequence"/>
</dbReference>
<dbReference type="NCBIfam" id="TIGR01322">
    <property type="entry name" value="scrB_fam"/>
    <property type="match status" value="1"/>
</dbReference>
<dbReference type="OrthoDB" id="9759709at2"/>
<name>A0A6N8U1P2_9STAP</name>
<dbReference type="Pfam" id="PF08244">
    <property type="entry name" value="Glyco_hydro_32C"/>
    <property type="match status" value="1"/>
</dbReference>
<evidence type="ECO:0000256" key="1">
    <source>
        <dbReference type="ARBA" id="ARBA00004914"/>
    </source>
</evidence>
<dbReference type="SUPFAM" id="SSF75005">
    <property type="entry name" value="Arabinanase/levansucrase/invertase"/>
    <property type="match status" value="1"/>
</dbReference>
<feature type="domain" description="Glycosyl hydrolase family 32 N-terminal" evidence="10">
    <location>
        <begin position="32"/>
        <end position="337"/>
    </location>
</feature>
<dbReference type="InterPro" id="IPR018053">
    <property type="entry name" value="Glyco_hydro_32_AS"/>
</dbReference>
<gene>
    <name evidence="12" type="ORF">GQ671_12060</name>
</gene>
<accession>A0A6N8U1P2</accession>
<dbReference type="Gene3D" id="2.60.120.560">
    <property type="entry name" value="Exo-inulinase, domain 1"/>
    <property type="match status" value="1"/>
</dbReference>
<comment type="subcellular location">
    <subcellularLocation>
        <location evidence="9">Cytoplasm</location>
    </subcellularLocation>
</comment>
<keyword evidence="9" id="KW-0963">Cytoplasm</keyword>
<dbReference type="CDD" id="cd18623">
    <property type="entry name" value="GH32_ScrB-like"/>
    <property type="match status" value="1"/>
</dbReference>
<evidence type="ECO:0000259" key="10">
    <source>
        <dbReference type="Pfam" id="PF00251"/>
    </source>
</evidence>
<dbReference type="Pfam" id="PF00251">
    <property type="entry name" value="Glyco_hydro_32N"/>
    <property type="match status" value="1"/>
</dbReference>